<dbReference type="EMBL" id="VDCS01000008">
    <property type="protein sequence ID" value="TNJ44250.1"/>
    <property type="molecule type" value="Genomic_DNA"/>
</dbReference>
<name>A0A5C4SLG5_9FLAO</name>
<evidence type="ECO:0000313" key="2">
    <source>
        <dbReference type="Proteomes" id="UP000308713"/>
    </source>
</evidence>
<keyword evidence="2" id="KW-1185">Reference proteome</keyword>
<dbReference type="Gene3D" id="3.10.450.50">
    <property type="match status" value="1"/>
</dbReference>
<dbReference type="AlphaFoldDB" id="A0A5C4SLG5"/>
<organism evidence="1 2">
    <name type="scientific">Allotamlana fucoidanivorans</name>
    <dbReference type="NCBI Taxonomy" id="2583814"/>
    <lineage>
        <taxon>Bacteria</taxon>
        <taxon>Pseudomonadati</taxon>
        <taxon>Bacteroidota</taxon>
        <taxon>Flavobacteriia</taxon>
        <taxon>Flavobacteriales</taxon>
        <taxon>Flavobacteriaceae</taxon>
        <taxon>Allotamlana</taxon>
    </lineage>
</organism>
<reference evidence="1 2" key="1">
    <citation type="submission" date="2019-05" db="EMBL/GenBank/DDBJ databases">
        <title>Tamlana fucoidanivorans sp. nov., isolated from the surface of algae collected from Fujian province in China.</title>
        <authorList>
            <person name="Li J."/>
        </authorList>
    </citation>
    <scope>NUCLEOTIDE SEQUENCE [LARGE SCALE GENOMIC DNA]</scope>
    <source>
        <strain evidence="1 2">CW2-9</strain>
    </source>
</reference>
<gene>
    <name evidence="1" type="ORF">FGF67_09470</name>
</gene>
<dbReference type="InterPro" id="IPR032710">
    <property type="entry name" value="NTF2-like_dom_sf"/>
</dbReference>
<dbReference type="RefSeq" id="WP_139697099.1">
    <property type="nucleotide sequence ID" value="NZ_CP074074.1"/>
</dbReference>
<proteinExistence type="predicted"/>
<dbReference type="InterPro" id="IPR039437">
    <property type="entry name" value="FrzH/put_lumazine-bd"/>
</dbReference>
<evidence type="ECO:0000313" key="1">
    <source>
        <dbReference type="EMBL" id="TNJ44250.1"/>
    </source>
</evidence>
<dbReference type="Pfam" id="PF12893">
    <property type="entry name" value="Lumazine_bd_2"/>
    <property type="match status" value="1"/>
</dbReference>
<accession>A0A5C4SLG5</accession>
<dbReference type="SUPFAM" id="SSF54427">
    <property type="entry name" value="NTF2-like"/>
    <property type="match status" value="1"/>
</dbReference>
<dbReference type="OrthoDB" id="8445243at2"/>
<dbReference type="Proteomes" id="UP000308713">
    <property type="component" value="Unassembled WGS sequence"/>
</dbReference>
<comment type="caution">
    <text evidence="1">The sequence shown here is derived from an EMBL/GenBank/DDBJ whole genome shotgun (WGS) entry which is preliminary data.</text>
</comment>
<protein>
    <submittedName>
        <fullName evidence="1">Nuclear transport factor 2 family protein</fullName>
    </submittedName>
</protein>
<sequence>MFNTHIKDIEKLISNYFEGIYHGNISQLASCFQKDTLIFGDINGTEYSKNSKEYLKGVENRQSPNELNESFQMKILGIEILGNIAMVKLHVPMLGFNYYDYLSLTKIDGHWKIVSKIFTHVNH</sequence>